<keyword evidence="8" id="KW-1185">Reference proteome</keyword>
<evidence type="ECO:0000313" key="8">
    <source>
        <dbReference type="Proteomes" id="UP000528964"/>
    </source>
</evidence>
<evidence type="ECO:0000313" key="7">
    <source>
        <dbReference type="EMBL" id="MBB3971601.1"/>
    </source>
</evidence>
<feature type="domain" description="Multidrug resistance protein MdtA-like barrel-sandwich hybrid" evidence="4">
    <location>
        <begin position="74"/>
        <end position="214"/>
    </location>
</feature>
<evidence type="ECO:0000256" key="1">
    <source>
        <dbReference type="ARBA" id="ARBA00004196"/>
    </source>
</evidence>
<dbReference type="InterPro" id="IPR058624">
    <property type="entry name" value="MdtA-like_HH"/>
</dbReference>
<dbReference type="NCBIfam" id="TIGR01730">
    <property type="entry name" value="RND_mfp"/>
    <property type="match status" value="1"/>
</dbReference>
<feature type="domain" description="Multidrug resistance protein MdtA-like C-terminal permuted SH3" evidence="6">
    <location>
        <begin position="314"/>
        <end position="375"/>
    </location>
</feature>
<dbReference type="FunFam" id="2.40.420.20:FF:000001">
    <property type="entry name" value="Efflux RND transporter periplasmic adaptor subunit"/>
    <property type="match status" value="1"/>
</dbReference>
<dbReference type="EMBL" id="JACIDR010000001">
    <property type="protein sequence ID" value="MBB3971601.1"/>
    <property type="molecule type" value="Genomic_DNA"/>
</dbReference>
<comment type="similarity">
    <text evidence="2">Belongs to the membrane fusion protein (MFP) (TC 8.A.1) family.</text>
</comment>
<dbReference type="InterPro" id="IPR058625">
    <property type="entry name" value="MdtA-like_BSH"/>
</dbReference>
<dbReference type="GO" id="GO:0030313">
    <property type="term" value="C:cell envelope"/>
    <property type="evidence" value="ECO:0007669"/>
    <property type="project" value="UniProtKB-SubCell"/>
</dbReference>
<feature type="domain" description="CusB-like beta-barrel" evidence="5">
    <location>
        <begin position="260"/>
        <end position="310"/>
    </location>
</feature>
<dbReference type="InterPro" id="IPR006143">
    <property type="entry name" value="RND_pump_MFP"/>
</dbReference>
<feature type="domain" description="Multidrug resistance protein MdtA-like alpha-helical hairpin" evidence="3">
    <location>
        <begin position="115"/>
        <end position="183"/>
    </location>
</feature>
<dbReference type="PANTHER" id="PTHR30158">
    <property type="entry name" value="ACRA/E-RELATED COMPONENT OF DRUG EFFLUX TRANSPORTER"/>
    <property type="match status" value="1"/>
</dbReference>
<evidence type="ECO:0000259" key="3">
    <source>
        <dbReference type="Pfam" id="PF25876"/>
    </source>
</evidence>
<dbReference type="SUPFAM" id="SSF111369">
    <property type="entry name" value="HlyD-like secretion proteins"/>
    <property type="match status" value="1"/>
</dbReference>
<dbReference type="Gene3D" id="2.40.420.20">
    <property type="match status" value="1"/>
</dbReference>
<sequence length="402" mass="41940">MRQVLSGSKFWLGAAVVVLAGGALCLPSVIPAGEATEAVAATPPAATPVAVAKVEAREIVSWSEFSGRLEAVDRVEVRSRVAGQIQTVHFREGALVREGAPLFTIDPAPFQAEVERAKADVAAAEARVTLARSDVERGQKMTALATISQRDLDQRQSALRGAEASRQAAEAALRTAELNLGYTEVRAPIAGRVGKIEITPGNLVAAGPGAPVLTRLVSVDPIYASFDADERAVLAAVDTLPGEGDLPSRIDAIPVEMTTTTAGQAVRGKLQYIDPSVDPGTGSVRVRAAFANPGGRLMPGQFARLRMGQAKPEQAVLVSERAVGVDQDKKFVLVVGADDKAAYREVKLGSSTDGLKVVLSGLQPGERIVVNGLQKIRPGALVAPEPAAMDGSALNQKQASAE</sequence>
<dbReference type="AlphaFoldDB" id="A0A7W6CV00"/>
<name>A0A7W6CV00_9HYPH</name>
<reference evidence="7 8" key="1">
    <citation type="submission" date="2020-08" db="EMBL/GenBank/DDBJ databases">
        <title>Genomic Encyclopedia of Type Strains, Phase IV (KMG-IV): sequencing the most valuable type-strain genomes for metagenomic binning, comparative biology and taxonomic classification.</title>
        <authorList>
            <person name="Goeker M."/>
        </authorList>
    </citation>
    <scope>NUCLEOTIDE SEQUENCE [LARGE SCALE GENOMIC DNA]</scope>
    <source>
        <strain evidence="7 8">DSM 25481</strain>
    </source>
</reference>
<proteinExistence type="inferred from homology"/>
<dbReference type="Pfam" id="PF25954">
    <property type="entry name" value="Beta-barrel_RND_2"/>
    <property type="match status" value="1"/>
</dbReference>
<comment type="subcellular location">
    <subcellularLocation>
        <location evidence="1">Cell envelope</location>
    </subcellularLocation>
</comment>
<accession>A0A7W6CV00</accession>
<dbReference type="Gene3D" id="2.40.50.100">
    <property type="match status" value="1"/>
</dbReference>
<comment type="caution">
    <text evidence="7">The sequence shown here is derived from an EMBL/GenBank/DDBJ whole genome shotgun (WGS) entry which is preliminary data.</text>
</comment>
<dbReference type="Pfam" id="PF25876">
    <property type="entry name" value="HH_MFP_RND"/>
    <property type="match status" value="1"/>
</dbReference>
<dbReference type="GO" id="GO:0046677">
    <property type="term" value="P:response to antibiotic"/>
    <property type="evidence" value="ECO:0007669"/>
    <property type="project" value="TreeGrafter"/>
</dbReference>
<dbReference type="Pfam" id="PF25967">
    <property type="entry name" value="RND-MFP_C"/>
    <property type="match status" value="1"/>
</dbReference>
<gene>
    <name evidence="7" type="ORF">GGR24_000234</name>
</gene>
<dbReference type="Pfam" id="PF25917">
    <property type="entry name" value="BSH_RND"/>
    <property type="match status" value="1"/>
</dbReference>
<dbReference type="PANTHER" id="PTHR30158:SF10">
    <property type="entry name" value="CATION EFFLUX PUMP"/>
    <property type="match status" value="1"/>
</dbReference>
<dbReference type="GO" id="GO:0022857">
    <property type="term" value="F:transmembrane transporter activity"/>
    <property type="evidence" value="ECO:0007669"/>
    <property type="project" value="InterPro"/>
</dbReference>
<dbReference type="InterPro" id="IPR058627">
    <property type="entry name" value="MdtA-like_C"/>
</dbReference>
<dbReference type="InterPro" id="IPR058792">
    <property type="entry name" value="Beta-barrel_RND_2"/>
</dbReference>
<dbReference type="RefSeq" id="WP_183393465.1">
    <property type="nucleotide sequence ID" value="NZ_JACIDR010000001.1"/>
</dbReference>
<evidence type="ECO:0000259" key="5">
    <source>
        <dbReference type="Pfam" id="PF25954"/>
    </source>
</evidence>
<organism evidence="7 8">
    <name type="scientific">Hansschlegelia beijingensis</name>
    <dbReference type="NCBI Taxonomy" id="1133344"/>
    <lineage>
        <taxon>Bacteria</taxon>
        <taxon>Pseudomonadati</taxon>
        <taxon>Pseudomonadota</taxon>
        <taxon>Alphaproteobacteria</taxon>
        <taxon>Hyphomicrobiales</taxon>
        <taxon>Methylopilaceae</taxon>
        <taxon>Hansschlegelia</taxon>
    </lineage>
</organism>
<dbReference type="Gene3D" id="2.40.30.170">
    <property type="match status" value="1"/>
</dbReference>
<dbReference type="Gene3D" id="1.10.287.470">
    <property type="entry name" value="Helix hairpin bin"/>
    <property type="match status" value="1"/>
</dbReference>
<evidence type="ECO:0000259" key="4">
    <source>
        <dbReference type="Pfam" id="PF25917"/>
    </source>
</evidence>
<dbReference type="GO" id="GO:0005886">
    <property type="term" value="C:plasma membrane"/>
    <property type="evidence" value="ECO:0007669"/>
    <property type="project" value="TreeGrafter"/>
</dbReference>
<evidence type="ECO:0000256" key="2">
    <source>
        <dbReference type="ARBA" id="ARBA00009477"/>
    </source>
</evidence>
<evidence type="ECO:0000259" key="6">
    <source>
        <dbReference type="Pfam" id="PF25967"/>
    </source>
</evidence>
<dbReference type="Proteomes" id="UP000528964">
    <property type="component" value="Unassembled WGS sequence"/>
</dbReference>
<protein>
    <submittedName>
        <fullName evidence="7">Multidrug efflux system membrane fusion protein</fullName>
    </submittedName>
</protein>